<keyword evidence="4" id="KW-1003">Cell membrane</keyword>
<dbReference type="RefSeq" id="WP_054966126.1">
    <property type="nucleotide sequence ID" value="NZ_FMUN01000003.1"/>
</dbReference>
<evidence type="ECO:0000256" key="10">
    <source>
        <dbReference type="SAM" id="Phobius"/>
    </source>
</evidence>
<evidence type="ECO:0000256" key="8">
    <source>
        <dbReference type="ARBA" id="ARBA00022989"/>
    </source>
</evidence>
<evidence type="ECO:0000256" key="7">
    <source>
        <dbReference type="ARBA" id="ARBA00022927"/>
    </source>
</evidence>
<evidence type="ECO:0000256" key="5">
    <source>
        <dbReference type="ARBA" id="ARBA00022519"/>
    </source>
</evidence>
<evidence type="ECO:0000256" key="1">
    <source>
        <dbReference type="ARBA" id="ARBA00004377"/>
    </source>
</evidence>
<evidence type="ECO:0000256" key="2">
    <source>
        <dbReference type="ARBA" id="ARBA00010637"/>
    </source>
</evidence>
<dbReference type="InterPro" id="IPR007690">
    <property type="entry name" value="T2SS_GspM"/>
</dbReference>
<gene>
    <name evidence="11" type="ORF">SAMN05661077_1408</name>
</gene>
<comment type="similarity">
    <text evidence="2">Belongs to the GSP M family.</text>
</comment>
<evidence type="ECO:0000313" key="12">
    <source>
        <dbReference type="Proteomes" id="UP000183104"/>
    </source>
</evidence>
<dbReference type="GO" id="GO:0015627">
    <property type="term" value="C:type II protein secretion system complex"/>
    <property type="evidence" value="ECO:0007669"/>
    <property type="project" value="InterPro"/>
</dbReference>
<dbReference type="OrthoDB" id="6006969at2"/>
<dbReference type="InterPro" id="IPR023229">
    <property type="entry name" value="T2SS_M_periplasmic_sf"/>
</dbReference>
<evidence type="ECO:0000256" key="3">
    <source>
        <dbReference type="ARBA" id="ARBA00022448"/>
    </source>
</evidence>
<comment type="subcellular location">
    <subcellularLocation>
        <location evidence="1">Cell inner membrane</location>
        <topology evidence="1">Single-pass membrane protein</topology>
    </subcellularLocation>
</comment>
<keyword evidence="5" id="KW-0997">Cell inner membrane</keyword>
<sequence>MLREWWRERPPRERAVLAGGGAALLLVLAYLLIEPHLAERQRLAREIPELREDLSWMREHVAEVKRLGGESAGPASGSVEGERSFGPALVEDSLRGAGLADEVETLRSSGDEGVQVAFTRVAFPELAGWLGDLRQRSGAKVRTARIQRNEEQEGVVEAELTLVPGEEP</sequence>
<keyword evidence="3" id="KW-0813">Transport</keyword>
<dbReference type="Pfam" id="PF04612">
    <property type="entry name" value="T2SSM"/>
    <property type="match status" value="1"/>
</dbReference>
<evidence type="ECO:0000256" key="9">
    <source>
        <dbReference type="ARBA" id="ARBA00023136"/>
    </source>
</evidence>
<keyword evidence="12" id="KW-1185">Reference proteome</keyword>
<evidence type="ECO:0000256" key="4">
    <source>
        <dbReference type="ARBA" id="ARBA00022475"/>
    </source>
</evidence>
<keyword evidence="8 10" id="KW-1133">Transmembrane helix</keyword>
<dbReference type="Proteomes" id="UP000183104">
    <property type="component" value="Unassembled WGS sequence"/>
</dbReference>
<keyword evidence="9 10" id="KW-0472">Membrane</keyword>
<keyword evidence="6 10" id="KW-0812">Transmembrane</keyword>
<protein>
    <submittedName>
        <fullName evidence="11">General secretion pathway protein M</fullName>
    </submittedName>
</protein>
<name>A0A1G5DP47_9GAMM</name>
<keyword evidence="7" id="KW-0653">Protein transport</keyword>
<feature type="transmembrane region" description="Helical" evidence="10">
    <location>
        <begin position="15"/>
        <end position="33"/>
    </location>
</feature>
<dbReference type="GO" id="GO:0015628">
    <property type="term" value="P:protein secretion by the type II secretion system"/>
    <property type="evidence" value="ECO:0007669"/>
    <property type="project" value="InterPro"/>
</dbReference>
<dbReference type="EMBL" id="FMUN01000003">
    <property type="protein sequence ID" value="SCY16532.1"/>
    <property type="molecule type" value="Genomic_DNA"/>
</dbReference>
<evidence type="ECO:0000313" key="11">
    <source>
        <dbReference type="EMBL" id="SCY16532.1"/>
    </source>
</evidence>
<evidence type="ECO:0000256" key="6">
    <source>
        <dbReference type="ARBA" id="ARBA00022692"/>
    </source>
</evidence>
<proteinExistence type="inferred from homology"/>
<dbReference type="Gene3D" id="3.30.1360.100">
    <property type="entry name" value="General secretion pathway protein M, EpsM"/>
    <property type="match status" value="1"/>
</dbReference>
<reference evidence="12" key="1">
    <citation type="submission" date="2016-10" db="EMBL/GenBank/DDBJ databases">
        <authorList>
            <person name="Varghese N."/>
        </authorList>
    </citation>
    <scope>NUCLEOTIDE SEQUENCE [LARGE SCALE GENOMIC DNA]</scope>
    <source>
        <strain evidence="12">HL 19</strain>
    </source>
</reference>
<dbReference type="GO" id="GO:0005886">
    <property type="term" value="C:plasma membrane"/>
    <property type="evidence" value="ECO:0007669"/>
    <property type="project" value="UniProtKB-SubCell"/>
</dbReference>
<dbReference type="SUPFAM" id="SSF103054">
    <property type="entry name" value="General secretion pathway protein M, EpsM"/>
    <property type="match status" value="1"/>
</dbReference>
<organism evidence="11 12">
    <name type="scientific">Thiohalorhabdus denitrificans</name>
    <dbReference type="NCBI Taxonomy" id="381306"/>
    <lineage>
        <taxon>Bacteria</taxon>
        <taxon>Pseudomonadati</taxon>
        <taxon>Pseudomonadota</taxon>
        <taxon>Gammaproteobacteria</taxon>
        <taxon>Thiohalorhabdales</taxon>
        <taxon>Thiohalorhabdaceae</taxon>
        <taxon>Thiohalorhabdus</taxon>
    </lineage>
</organism>
<dbReference type="AlphaFoldDB" id="A0A1G5DP47"/>
<accession>A0A1G5DP47</accession>